<dbReference type="eggNOG" id="COG0155">
    <property type="taxonomic scope" value="Bacteria"/>
</dbReference>
<dbReference type="GO" id="GO:0051539">
    <property type="term" value="F:4 iron, 4 sulfur cluster binding"/>
    <property type="evidence" value="ECO:0007669"/>
    <property type="project" value="UniProtKB-KW"/>
</dbReference>
<keyword evidence="1" id="KW-0004">4Fe-4S</keyword>
<keyword evidence="6" id="KW-0411">Iron-sulfur</keyword>
<dbReference type="GO" id="GO:0046872">
    <property type="term" value="F:metal ion binding"/>
    <property type="evidence" value="ECO:0007669"/>
    <property type="project" value="UniProtKB-KW"/>
</dbReference>
<dbReference type="KEGG" id="mox:DAMO_1712"/>
<proteinExistence type="predicted"/>
<keyword evidence="5" id="KW-0408">Iron</keyword>
<reference evidence="7 8" key="1">
    <citation type="journal article" date="2010" name="Nature">
        <title>Nitrite-driven anaerobic methane oxidation by oxygenic bacteria.</title>
        <authorList>
            <person name="Ettwig K.F."/>
            <person name="Butler M.K."/>
            <person name="Le Paslier D."/>
            <person name="Pelletier E."/>
            <person name="Mangenot S."/>
            <person name="Kuypers M.M.M."/>
            <person name="Schreiber F."/>
            <person name="Dutilh B.E."/>
            <person name="Zedelius J."/>
            <person name="de Beer D."/>
            <person name="Gloerich J."/>
            <person name="Wessels H.J.C.T."/>
            <person name="van Allen T."/>
            <person name="Luesken F."/>
            <person name="Wu M."/>
            <person name="van de Pas-Schoonen K.T."/>
            <person name="Op den Camp H.J.M."/>
            <person name="Janssen-Megens E.M."/>
            <person name="Francoijs K-J."/>
            <person name="Stunnenberg H."/>
            <person name="Weissenbach J."/>
            <person name="Jetten M.S.M."/>
            <person name="Strous M."/>
        </authorList>
    </citation>
    <scope>NUCLEOTIDE SEQUENCE [LARGE SCALE GENOMIC DNA]</scope>
</reference>
<evidence type="ECO:0000313" key="8">
    <source>
        <dbReference type="Proteomes" id="UP000006898"/>
    </source>
</evidence>
<dbReference type="Gene3D" id="3.30.413.10">
    <property type="entry name" value="Sulfite Reductase Hemoprotein, domain 1"/>
    <property type="match status" value="1"/>
</dbReference>
<keyword evidence="4" id="KW-0560">Oxidoreductase</keyword>
<dbReference type="AlphaFoldDB" id="D5MG89"/>
<evidence type="ECO:0000256" key="4">
    <source>
        <dbReference type="ARBA" id="ARBA00023002"/>
    </source>
</evidence>
<evidence type="ECO:0000313" key="7">
    <source>
        <dbReference type="EMBL" id="CBE68770.1"/>
    </source>
</evidence>
<dbReference type="Proteomes" id="UP000006898">
    <property type="component" value="Chromosome"/>
</dbReference>
<dbReference type="PANTHER" id="PTHR32439:SF9">
    <property type="entry name" value="BLR3264 PROTEIN"/>
    <property type="match status" value="1"/>
</dbReference>
<evidence type="ECO:0000256" key="5">
    <source>
        <dbReference type="ARBA" id="ARBA00023004"/>
    </source>
</evidence>
<evidence type="ECO:0000256" key="6">
    <source>
        <dbReference type="ARBA" id="ARBA00023014"/>
    </source>
</evidence>
<evidence type="ECO:0000256" key="2">
    <source>
        <dbReference type="ARBA" id="ARBA00022617"/>
    </source>
</evidence>
<evidence type="ECO:0000256" key="1">
    <source>
        <dbReference type="ARBA" id="ARBA00022485"/>
    </source>
</evidence>
<evidence type="ECO:0008006" key="9">
    <source>
        <dbReference type="Google" id="ProtNLM"/>
    </source>
</evidence>
<dbReference type="PATRIC" id="fig|671143.5.peg.1509"/>
<gene>
    <name evidence="7" type="ORF">DAMO_1712</name>
</gene>
<organism evidence="7 8">
    <name type="scientific">Methylomirabilis oxygeniifera</name>
    <dbReference type="NCBI Taxonomy" id="671143"/>
    <lineage>
        <taxon>Bacteria</taxon>
        <taxon>Candidatus Methylomirabilota</taxon>
        <taxon>Candidatus Methylomirabilia</taxon>
        <taxon>Candidatus Methylomirabilales</taxon>
        <taxon>Candidatus Methylomirabilaceae</taxon>
        <taxon>Candidatus Methylomirabilis</taxon>
    </lineage>
</organism>
<keyword evidence="2" id="KW-0349">Heme</keyword>
<sequence>MQVGRELRKRIPRHLSIFTSRSFQEFCGARCLEVVQALTEKLPGVRPITVHWSGCPAGCGNHQGANIGLQGTKIRINGKTVEAVHIYVGERSGPKPQIGQMIMADVPYSELSHVMEGLVQFYPRKRPT</sequence>
<dbReference type="SUPFAM" id="SSF56014">
    <property type="entry name" value="Nitrite and sulphite reductase 4Fe-4S domain-like"/>
    <property type="match status" value="1"/>
</dbReference>
<protein>
    <recommendedName>
        <fullName evidence="9">Ferredoxin--nitrite reductase</fullName>
    </recommendedName>
</protein>
<dbReference type="InterPro" id="IPR051329">
    <property type="entry name" value="NIR_SIR_4Fe-4S"/>
</dbReference>
<dbReference type="GO" id="GO:0016491">
    <property type="term" value="F:oxidoreductase activity"/>
    <property type="evidence" value="ECO:0007669"/>
    <property type="project" value="UniProtKB-KW"/>
</dbReference>
<evidence type="ECO:0000256" key="3">
    <source>
        <dbReference type="ARBA" id="ARBA00022723"/>
    </source>
</evidence>
<dbReference type="PANTHER" id="PTHR32439">
    <property type="entry name" value="FERREDOXIN--NITRITE REDUCTASE, CHLOROPLASTIC"/>
    <property type="match status" value="1"/>
</dbReference>
<keyword evidence="3" id="KW-0479">Metal-binding</keyword>
<dbReference type="STRING" id="671143.DAMO_1712"/>
<dbReference type="InterPro" id="IPR045854">
    <property type="entry name" value="NO2/SO3_Rdtase_4Fe4S_sf"/>
</dbReference>
<accession>D5MG89</accession>
<dbReference type="EMBL" id="FP565575">
    <property type="protein sequence ID" value="CBE68770.1"/>
    <property type="molecule type" value="Genomic_DNA"/>
</dbReference>
<name>D5MG89_METO1</name>
<dbReference type="HOGENOM" id="CLU_1955619_0_0_0"/>